<reference evidence="1" key="1">
    <citation type="journal article" date="2023" name="Mol. Phylogenet. Evol.">
        <title>Genome-scale phylogeny and comparative genomics of the fungal order Sordariales.</title>
        <authorList>
            <person name="Hensen N."/>
            <person name="Bonometti L."/>
            <person name="Westerberg I."/>
            <person name="Brannstrom I.O."/>
            <person name="Guillou S."/>
            <person name="Cros-Aarteil S."/>
            <person name="Calhoun S."/>
            <person name="Haridas S."/>
            <person name="Kuo A."/>
            <person name="Mondo S."/>
            <person name="Pangilinan J."/>
            <person name="Riley R."/>
            <person name="LaButti K."/>
            <person name="Andreopoulos B."/>
            <person name="Lipzen A."/>
            <person name="Chen C."/>
            <person name="Yan M."/>
            <person name="Daum C."/>
            <person name="Ng V."/>
            <person name="Clum A."/>
            <person name="Steindorff A."/>
            <person name="Ohm R.A."/>
            <person name="Martin F."/>
            <person name="Silar P."/>
            <person name="Natvig D.O."/>
            <person name="Lalanne C."/>
            <person name="Gautier V."/>
            <person name="Ament-Velasquez S.L."/>
            <person name="Kruys A."/>
            <person name="Hutchinson M.I."/>
            <person name="Powell A.J."/>
            <person name="Barry K."/>
            <person name="Miller A.N."/>
            <person name="Grigoriev I.V."/>
            <person name="Debuchy R."/>
            <person name="Gladieux P."/>
            <person name="Hiltunen Thoren M."/>
            <person name="Johannesson H."/>
        </authorList>
    </citation>
    <scope>NUCLEOTIDE SEQUENCE</scope>
    <source>
        <strain evidence="1">CBS 168.71</strain>
    </source>
</reference>
<reference evidence="1" key="2">
    <citation type="submission" date="2023-06" db="EMBL/GenBank/DDBJ databases">
        <authorList>
            <consortium name="Lawrence Berkeley National Laboratory"/>
            <person name="Haridas S."/>
            <person name="Hensen N."/>
            <person name="Bonometti L."/>
            <person name="Westerberg I."/>
            <person name="Brannstrom I.O."/>
            <person name="Guillou S."/>
            <person name="Cros-Aarteil S."/>
            <person name="Calhoun S."/>
            <person name="Kuo A."/>
            <person name="Mondo S."/>
            <person name="Pangilinan J."/>
            <person name="Riley R."/>
            <person name="Labutti K."/>
            <person name="Andreopoulos B."/>
            <person name="Lipzen A."/>
            <person name="Chen C."/>
            <person name="Yanf M."/>
            <person name="Daum C."/>
            <person name="Ng V."/>
            <person name="Clum A."/>
            <person name="Steindorff A."/>
            <person name="Ohm R."/>
            <person name="Martin F."/>
            <person name="Silar P."/>
            <person name="Natvig D."/>
            <person name="Lalanne C."/>
            <person name="Gautier V."/>
            <person name="Ament-Velasquez S.L."/>
            <person name="Kruys A."/>
            <person name="Hutchinson M.I."/>
            <person name="Powell A.J."/>
            <person name="Barry K."/>
            <person name="Miller A.N."/>
            <person name="Grigoriev I.V."/>
            <person name="Debuchy R."/>
            <person name="Gladieux P."/>
            <person name="Thoren M.H."/>
            <person name="Johannesson H."/>
        </authorList>
    </citation>
    <scope>NUCLEOTIDE SEQUENCE</scope>
    <source>
        <strain evidence="1">CBS 168.71</strain>
    </source>
</reference>
<proteinExistence type="predicted"/>
<gene>
    <name evidence="1" type="ORF">B0H64DRAFT_412333</name>
</gene>
<evidence type="ECO:0000313" key="1">
    <source>
        <dbReference type="EMBL" id="KAK3290431.1"/>
    </source>
</evidence>
<dbReference type="GeneID" id="87841867"/>
<dbReference type="EMBL" id="JAUEPN010000013">
    <property type="protein sequence ID" value="KAK3290431.1"/>
    <property type="molecule type" value="Genomic_DNA"/>
</dbReference>
<organism evidence="1 2">
    <name type="scientific">Chaetomium fimeti</name>
    <dbReference type="NCBI Taxonomy" id="1854472"/>
    <lineage>
        <taxon>Eukaryota</taxon>
        <taxon>Fungi</taxon>
        <taxon>Dikarya</taxon>
        <taxon>Ascomycota</taxon>
        <taxon>Pezizomycotina</taxon>
        <taxon>Sordariomycetes</taxon>
        <taxon>Sordariomycetidae</taxon>
        <taxon>Sordariales</taxon>
        <taxon>Chaetomiaceae</taxon>
        <taxon>Chaetomium</taxon>
    </lineage>
</organism>
<dbReference type="RefSeq" id="XP_062653945.1">
    <property type="nucleotide sequence ID" value="XM_062804919.1"/>
</dbReference>
<dbReference type="AlphaFoldDB" id="A0AAE0LM32"/>
<sequence length="177" mass="20203">MWLPEQALTDPDGKTRAVPSCRVWGTAQTTKMTRPDFILGRMCLTLTLSLDTRRNGASEPCGFVGRGQQQRRGKKRINRSGCVLHLITRSSQLFPFKSGQKTTMVRGSVSTYRLRSDHLETYLRTLFPGYRYFDIQLSVDGKEFYTFETPKALTRGQVEYIDEYVRLNSDDADFLGG</sequence>
<accession>A0AAE0LM32</accession>
<name>A0AAE0LM32_9PEZI</name>
<keyword evidence="2" id="KW-1185">Reference proteome</keyword>
<evidence type="ECO:0000313" key="2">
    <source>
        <dbReference type="Proteomes" id="UP001278766"/>
    </source>
</evidence>
<dbReference type="Proteomes" id="UP001278766">
    <property type="component" value="Unassembled WGS sequence"/>
</dbReference>
<protein>
    <submittedName>
        <fullName evidence="1">Uncharacterized protein</fullName>
    </submittedName>
</protein>
<comment type="caution">
    <text evidence="1">The sequence shown here is derived from an EMBL/GenBank/DDBJ whole genome shotgun (WGS) entry which is preliminary data.</text>
</comment>